<dbReference type="PANTHER" id="PTHR12697">
    <property type="entry name" value="PBS LYASE HEAT-LIKE PROTEIN"/>
    <property type="match status" value="1"/>
</dbReference>
<dbReference type="Pfam" id="PF13646">
    <property type="entry name" value="HEAT_2"/>
    <property type="match status" value="2"/>
</dbReference>
<accession>A0A6M0RMB5</accession>
<evidence type="ECO:0008006" key="5">
    <source>
        <dbReference type="Google" id="ProtNLM"/>
    </source>
</evidence>
<evidence type="ECO:0000256" key="1">
    <source>
        <dbReference type="ARBA" id="ARBA00022549"/>
    </source>
</evidence>
<reference evidence="3 4" key="1">
    <citation type="journal article" date="2020" name="Microb. Ecol.">
        <title>Ecogenomics of the Marine Benthic Filamentous Cyanobacterium Adonisia.</title>
        <authorList>
            <person name="Walter J.M."/>
            <person name="Coutinho F.H."/>
            <person name="Leomil L."/>
            <person name="Hargreaves P.I."/>
            <person name="Campeao M.E."/>
            <person name="Vieira V.V."/>
            <person name="Silva B.S."/>
            <person name="Fistarol G.O."/>
            <person name="Salomon P.S."/>
            <person name="Sawabe T."/>
            <person name="Mino S."/>
            <person name="Hosokawa M."/>
            <person name="Miyashita H."/>
            <person name="Maruyama F."/>
            <person name="van Verk M.C."/>
            <person name="Dutilh B.E."/>
            <person name="Thompson C.C."/>
            <person name="Thompson F.L."/>
        </authorList>
    </citation>
    <scope>NUCLEOTIDE SEQUENCE [LARGE SCALE GENOMIC DNA]</scope>
    <source>
        <strain evidence="3 4">CCMR0081</strain>
    </source>
</reference>
<keyword evidence="2" id="KW-0605">Phycobilisome</keyword>
<evidence type="ECO:0000313" key="3">
    <source>
        <dbReference type="EMBL" id="NEZ56913.1"/>
    </source>
</evidence>
<dbReference type="RefSeq" id="WP_163698916.1">
    <property type="nucleotide sequence ID" value="NZ_QXHD01000004.1"/>
</dbReference>
<dbReference type="InterPro" id="IPR004155">
    <property type="entry name" value="PBS_lyase_HEAT"/>
</dbReference>
<dbReference type="AlphaFoldDB" id="A0A6M0RMB5"/>
<dbReference type="InterPro" id="IPR011989">
    <property type="entry name" value="ARM-like"/>
</dbReference>
<dbReference type="InterPro" id="IPR016024">
    <property type="entry name" value="ARM-type_fold"/>
</dbReference>
<organism evidence="3 4">
    <name type="scientific">Adonisia turfae CCMR0081</name>
    <dbReference type="NCBI Taxonomy" id="2292702"/>
    <lineage>
        <taxon>Bacteria</taxon>
        <taxon>Bacillati</taxon>
        <taxon>Cyanobacteriota</taxon>
        <taxon>Adonisia</taxon>
        <taxon>Adonisia turfae</taxon>
    </lineage>
</organism>
<proteinExistence type="predicted"/>
<keyword evidence="1" id="KW-0042">Antenna complex</keyword>
<dbReference type="GO" id="GO:0019135">
    <property type="term" value="F:deoxyhypusine monooxygenase activity"/>
    <property type="evidence" value="ECO:0007669"/>
    <property type="project" value="TreeGrafter"/>
</dbReference>
<dbReference type="SMART" id="SM00567">
    <property type="entry name" value="EZ_HEAT"/>
    <property type="match status" value="2"/>
</dbReference>
<dbReference type="Proteomes" id="UP000481033">
    <property type="component" value="Unassembled WGS sequence"/>
</dbReference>
<name>A0A6M0RMB5_9CYAN</name>
<dbReference type="PANTHER" id="PTHR12697:SF5">
    <property type="entry name" value="DEOXYHYPUSINE HYDROXYLASE"/>
    <property type="match status" value="1"/>
</dbReference>
<sequence>MKLLILQKLGRYFILPSMLFLSSSCSLFSLERIGDRGDCKDISNGISQNDAHFLRSKQDDIDIEKLLTSLESWNSTTRYKSLLILISNTDPTTLLPNLRIALQDKDPRVRATSIEGLATAAASQETLLPEVLPILTQGTQDEDPGIRLSSFDGLTEVVVSHQTLSPQLVPLIAHGLKDSSACVRAKTVFSADWLISVLDSSNAEIKAMILDLISVASSDSSVWARRHALGALRDIDVASEEIIPMAVNVLKHHPDSTVRSAAAYALMEKEANPASTEALLAAINDENAPVRSMAAAALFAQQPTLLISQDALSTLSDTGLGTAIWYVKQRLDNLDATDESKADVQTVFNVLAAEYNSRLNK</sequence>
<evidence type="ECO:0000256" key="2">
    <source>
        <dbReference type="ARBA" id="ARBA00022738"/>
    </source>
</evidence>
<gene>
    <name evidence="3" type="ORF">DXZ20_14740</name>
</gene>
<protein>
    <recommendedName>
        <fullName evidence="5">HEAT repeat domain-containing protein</fullName>
    </recommendedName>
</protein>
<evidence type="ECO:0000313" key="4">
    <source>
        <dbReference type="Proteomes" id="UP000481033"/>
    </source>
</evidence>
<dbReference type="EMBL" id="QXHD01000004">
    <property type="protein sequence ID" value="NEZ56913.1"/>
    <property type="molecule type" value="Genomic_DNA"/>
</dbReference>
<dbReference type="Gene3D" id="1.25.10.10">
    <property type="entry name" value="Leucine-rich Repeat Variant"/>
    <property type="match status" value="1"/>
</dbReference>
<keyword evidence="4" id="KW-1185">Reference proteome</keyword>
<dbReference type="SUPFAM" id="SSF48371">
    <property type="entry name" value="ARM repeat"/>
    <property type="match status" value="1"/>
</dbReference>
<comment type="caution">
    <text evidence="3">The sequence shown here is derived from an EMBL/GenBank/DDBJ whole genome shotgun (WGS) entry which is preliminary data.</text>
</comment>
<dbReference type="GO" id="GO:0030089">
    <property type="term" value="C:phycobilisome"/>
    <property type="evidence" value="ECO:0007669"/>
    <property type="project" value="UniProtKB-KW"/>
</dbReference>
<dbReference type="PROSITE" id="PS51257">
    <property type="entry name" value="PROKAR_LIPOPROTEIN"/>
    <property type="match status" value="1"/>
</dbReference>